<evidence type="ECO:0000259" key="6">
    <source>
        <dbReference type="Pfam" id="PF03819"/>
    </source>
</evidence>
<dbReference type="GO" id="GO:0046052">
    <property type="term" value="P:UTP catabolic process"/>
    <property type="evidence" value="ECO:0007669"/>
    <property type="project" value="TreeGrafter"/>
</dbReference>
<proteinExistence type="inferred from homology"/>
<protein>
    <recommendedName>
        <fullName evidence="4">Nucleoside triphosphate pyrophosphohydrolase</fullName>
        <ecNumber evidence="3">3.6.1.8</ecNumber>
    </recommendedName>
</protein>
<dbReference type="Pfam" id="PF03819">
    <property type="entry name" value="MazG"/>
    <property type="match status" value="2"/>
</dbReference>
<dbReference type="Proteomes" id="UP000288405">
    <property type="component" value="Unassembled WGS sequence"/>
</dbReference>
<dbReference type="GO" id="GO:0047693">
    <property type="term" value="F:ATP diphosphatase activity"/>
    <property type="evidence" value="ECO:0007669"/>
    <property type="project" value="UniProtKB-EC"/>
</dbReference>
<dbReference type="GO" id="GO:0046061">
    <property type="term" value="P:dATP catabolic process"/>
    <property type="evidence" value="ECO:0007669"/>
    <property type="project" value="TreeGrafter"/>
</dbReference>
<dbReference type="NCBIfam" id="NF007113">
    <property type="entry name" value="PRK09562.1"/>
    <property type="match status" value="1"/>
</dbReference>
<dbReference type="SUPFAM" id="SSF101386">
    <property type="entry name" value="all-alpha NTP pyrophosphatases"/>
    <property type="match status" value="2"/>
</dbReference>
<dbReference type="PANTHER" id="PTHR30522">
    <property type="entry name" value="NUCLEOSIDE TRIPHOSPHATE PYROPHOSPHOHYDROLASE"/>
    <property type="match status" value="1"/>
</dbReference>
<comment type="caution">
    <text evidence="7">The sequence shown here is derived from an EMBL/GenBank/DDBJ whole genome shotgun (WGS) entry which is preliminary data.</text>
</comment>
<comment type="similarity">
    <text evidence="2">Belongs to the nucleoside triphosphate pyrophosphohydrolase family.</text>
</comment>
<feature type="domain" description="NTP pyrophosphohydrolase MazG-like" evidence="6">
    <location>
        <begin position="44"/>
        <end position="117"/>
    </location>
</feature>
<dbReference type="GO" id="GO:0046076">
    <property type="term" value="P:dTTP catabolic process"/>
    <property type="evidence" value="ECO:0007669"/>
    <property type="project" value="TreeGrafter"/>
</dbReference>
<comment type="catalytic activity">
    <reaction evidence="1">
        <text>ATP + H2O = AMP + diphosphate + H(+)</text>
        <dbReference type="Rhea" id="RHEA:14245"/>
        <dbReference type="ChEBI" id="CHEBI:15377"/>
        <dbReference type="ChEBI" id="CHEBI:15378"/>
        <dbReference type="ChEBI" id="CHEBI:30616"/>
        <dbReference type="ChEBI" id="CHEBI:33019"/>
        <dbReference type="ChEBI" id="CHEBI:456215"/>
        <dbReference type="EC" id="3.6.1.8"/>
    </reaction>
</comment>
<dbReference type="GO" id="GO:0046047">
    <property type="term" value="P:TTP catabolic process"/>
    <property type="evidence" value="ECO:0007669"/>
    <property type="project" value="TreeGrafter"/>
</dbReference>
<dbReference type="RefSeq" id="WP_126775662.1">
    <property type="nucleotide sequence ID" value="NZ_PIPM01000001.1"/>
</dbReference>
<keyword evidence="5" id="KW-0175">Coiled coil</keyword>
<sequence>MKPSAEALVASQTSERTLPQTARLLDIMQALRDPQTGCPWDLNQTMETLIPYTIEETYEVADAITRGGREEIKDELGDLLFQVVFYAQLAREQGDFSFDEVAGAIADKLVRRHPHVFGDGQADTPEAVLRQWEQIKQQERANKPDDHSVFSGVPVNLPALMQAQKIQKRCANVGFDWPDAEPVLAKIREEVAEVEDALSQTSVNAEAVEEEVGDLLFAVVNLARHCQVNPETALRKANQKFMRRFRAVEQTAQQQGVGVEALDLNALEVLWQSVKRTEKT</sequence>
<dbReference type="FunFam" id="1.10.287.1080:FF:000001">
    <property type="entry name" value="Nucleoside triphosphate pyrophosphohydrolase"/>
    <property type="match status" value="1"/>
</dbReference>
<evidence type="ECO:0000313" key="7">
    <source>
        <dbReference type="EMBL" id="RUO36350.1"/>
    </source>
</evidence>
<dbReference type="InterPro" id="IPR011551">
    <property type="entry name" value="NTP_PyrPHydrolase_MazG"/>
</dbReference>
<dbReference type="InterPro" id="IPR004518">
    <property type="entry name" value="MazG-like_dom"/>
</dbReference>
<dbReference type="FunFam" id="1.10.287.1080:FF:000003">
    <property type="entry name" value="Nucleoside triphosphate pyrophosphohydrolase"/>
    <property type="match status" value="1"/>
</dbReference>
<organism evidence="7 8">
    <name type="scientific">Aliidiomarina sanyensis</name>
    <dbReference type="NCBI Taxonomy" id="1249555"/>
    <lineage>
        <taxon>Bacteria</taxon>
        <taxon>Pseudomonadati</taxon>
        <taxon>Pseudomonadota</taxon>
        <taxon>Gammaproteobacteria</taxon>
        <taxon>Alteromonadales</taxon>
        <taxon>Idiomarinaceae</taxon>
        <taxon>Aliidiomarina</taxon>
    </lineage>
</organism>
<evidence type="ECO:0000256" key="3">
    <source>
        <dbReference type="ARBA" id="ARBA00066372"/>
    </source>
</evidence>
<dbReference type="GO" id="GO:0006950">
    <property type="term" value="P:response to stress"/>
    <property type="evidence" value="ECO:0007669"/>
    <property type="project" value="UniProtKB-ARBA"/>
</dbReference>
<dbReference type="PANTHER" id="PTHR30522:SF0">
    <property type="entry name" value="NUCLEOSIDE TRIPHOSPHATE PYROPHOSPHOHYDROLASE"/>
    <property type="match status" value="1"/>
</dbReference>
<feature type="coiled-coil region" evidence="5">
    <location>
        <begin position="184"/>
        <end position="211"/>
    </location>
</feature>
<dbReference type="InterPro" id="IPR048011">
    <property type="entry name" value="NTP-PPase_MazG-like_C"/>
</dbReference>
<dbReference type="GO" id="GO:0006203">
    <property type="term" value="P:dGTP catabolic process"/>
    <property type="evidence" value="ECO:0007669"/>
    <property type="project" value="TreeGrafter"/>
</dbReference>
<evidence type="ECO:0000256" key="1">
    <source>
        <dbReference type="ARBA" id="ARBA00052141"/>
    </source>
</evidence>
<keyword evidence="8" id="KW-1185">Reference proteome</keyword>
<dbReference type="CDD" id="cd11528">
    <property type="entry name" value="NTP-PPase_MazG_Nterm"/>
    <property type="match status" value="1"/>
</dbReference>
<dbReference type="EC" id="3.6.1.8" evidence="3"/>
<dbReference type="CDD" id="cd11529">
    <property type="entry name" value="NTP-PPase_MazG_Cterm"/>
    <property type="match status" value="1"/>
</dbReference>
<dbReference type="NCBIfam" id="TIGR00444">
    <property type="entry name" value="mazG"/>
    <property type="match status" value="1"/>
</dbReference>
<reference evidence="7 8" key="1">
    <citation type="journal article" date="2011" name="Front. Microbiol.">
        <title>Genomic signatures of strain selection and enhancement in Bacillus atrophaeus var. globigii, a historical biowarfare simulant.</title>
        <authorList>
            <person name="Gibbons H.S."/>
            <person name="Broomall S.M."/>
            <person name="McNew L.A."/>
            <person name="Daligault H."/>
            <person name="Chapman C."/>
            <person name="Bruce D."/>
            <person name="Karavis M."/>
            <person name="Krepps M."/>
            <person name="McGregor P.A."/>
            <person name="Hong C."/>
            <person name="Park K.H."/>
            <person name="Akmal A."/>
            <person name="Feldman A."/>
            <person name="Lin J.S."/>
            <person name="Chang W.E."/>
            <person name="Higgs B.W."/>
            <person name="Demirev P."/>
            <person name="Lindquist J."/>
            <person name="Liem A."/>
            <person name="Fochler E."/>
            <person name="Read T.D."/>
            <person name="Tapia R."/>
            <person name="Johnson S."/>
            <person name="Bishop-Lilly K.A."/>
            <person name="Detter C."/>
            <person name="Han C."/>
            <person name="Sozhamannan S."/>
            <person name="Rosenzweig C.N."/>
            <person name="Skowronski E.W."/>
        </authorList>
    </citation>
    <scope>NUCLEOTIDE SEQUENCE [LARGE SCALE GENOMIC DNA]</scope>
    <source>
        <strain evidence="7 8">GYP-17</strain>
    </source>
</reference>
<name>A0A432WRF3_9GAMM</name>
<dbReference type="InterPro" id="IPR048015">
    <property type="entry name" value="NTP-PPase_MazG-like_N"/>
</dbReference>
<evidence type="ECO:0000256" key="2">
    <source>
        <dbReference type="ARBA" id="ARBA00061115"/>
    </source>
</evidence>
<feature type="domain" description="NTP pyrophosphohydrolase MazG-like" evidence="6">
    <location>
        <begin position="183"/>
        <end position="244"/>
    </location>
</feature>
<keyword evidence="7" id="KW-0378">Hydrolase</keyword>
<dbReference type="AlphaFoldDB" id="A0A432WRF3"/>
<dbReference type="Gene3D" id="1.10.287.1080">
    <property type="entry name" value="MazG-like"/>
    <property type="match status" value="2"/>
</dbReference>
<accession>A0A432WRF3</accession>
<dbReference type="OrthoDB" id="9808939at2"/>
<evidence type="ECO:0000256" key="5">
    <source>
        <dbReference type="SAM" id="Coils"/>
    </source>
</evidence>
<dbReference type="EMBL" id="PIPM01000001">
    <property type="protein sequence ID" value="RUO36350.1"/>
    <property type="molecule type" value="Genomic_DNA"/>
</dbReference>
<gene>
    <name evidence="7" type="ORF">CWE11_00575</name>
</gene>
<dbReference type="GO" id="GO:0046081">
    <property type="term" value="P:dUTP catabolic process"/>
    <property type="evidence" value="ECO:0007669"/>
    <property type="project" value="TreeGrafter"/>
</dbReference>
<evidence type="ECO:0000313" key="8">
    <source>
        <dbReference type="Proteomes" id="UP000288405"/>
    </source>
</evidence>
<evidence type="ECO:0000256" key="4">
    <source>
        <dbReference type="ARBA" id="ARBA00074799"/>
    </source>
</evidence>